<evidence type="ECO:0000313" key="2">
    <source>
        <dbReference type="Proteomes" id="UP000199300"/>
    </source>
</evidence>
<keyword evidence="2" id="KW-1185">Reference proteome</keyword>
<dbReference type="Pfam" id="PF06338">
    <property type="entry name" value="ComK"/>
    <property type="match status" value="1"/>
</dbReference>
<reference evidence="1 2" key="1">
    <citation type="submission" date="2016-10" db="EMBL/GenBank/DDBJ databases">
        <authorList>
            <person name="de Groot N.N."/>
        </authorList>
    </citation>
    <scope>NUCLEOTIDE SEQUENCE [LARGE SCALE GENOMIC DNA]</scope>
    <source>
        <strain evidence="1 2">CGMCC 1.10434</strain>
    </source>
</reference>
<organism evidence="1 2">
    <name type="scientific">Amphibacillus marinus</name>
    <dbReference type="NCBI Taxonomy" id="872970"/>
    <lineage>
        <taxon>Bacteria</taxon>
        <taxon>Bacillati</taxon>
        <taxon>Bacillota</taxon>
        <taxon>Bacilli</taxon>
        <taxon>Bacillales</taxon>
        <taxon>Bacillaceae</taxon>
        <taxon>Amphibacillus</taxon>
    </lineage>
</organism>
<dbReference type="InterPro" id="IPR010461">
    <property type="entry name" value="ComK"/>
</dbReference>
<sequence length="120" mass="13892">MREINLVNTSYQVNEKTLYIRSAYHSQVTTEIEEVDQTQYAMKTSKRIIEEACIRGGSSYQGRTEAMKALLNVTQLPPIPINPNQDIYAFTTKSPREHSCIWIITKHIKHIESCDMLPYK</sequence>
<dbReference type="STRING" id="872970.SAMN04488134_1092"/>
<accession>A0A1H8QPB2</accession>
<name>A0A1H8QPB2_9BACI</name>
<dbReference type="GO" id="GO:0030420">
    <property type="term" value="P:establishment of competence for transformation"/>
    <property type="evidence" value="ECO:0007669"/>
    <property type="project" value="InterPro"/>
</dbReference>
<protein>
    <submittedName>
        <fullName evidence="1">Competence protein ComK</fullName>
    </submittedName>
</protein>
<dbReference type="RefSeq" id="WP_091498612.1">
    <property type="nucleotide sequence ID" value="NZ_FODJ01000009.1"/>
</dbReference>
<gene>
    <name evidence="1" type="ORF">SAMN04488134_1092</name>
</gene>
<dbReference type="Proteomes" id="UP000199300">
    <property type="component" value="Unassembled WGS sequence"/>
</dbReference>
<dbReference type="AlphaFoldDB" id="A0A1H8QPB2"/>
<dbReference type="EMBL" id="FODJ01000009">
    <property type="protein sequence ID" value="SEO56032.1"/>
    <property type="molecule type" value="Genomic_DNA"/>
</dbReference>
<evidence type="ECO:0000313" key="1">
    <source>
        <dbReference type="EMBL" id="SEO56032.1"/>
    </source>
</evidence>
<dbReference type="OrthoDB" id="2417337at2"/>
<proteinExistence type="predicted"/>